<dbReference type="Pfam" id="PF09234">
    <property type="entry name" value="DUF1963"/>
    <property type="match status" value="1"/>
</dbReference>
<dbReference type="InterPro" id="IPR035948">
    <property type="entry name" value="YwqG-like_sf"/>
</dbReference>
<reference evidence="2" key="1">
    <citation type="journal article" date="2014" name="Int. J. Syst. Evol. Microbiol.">
        <title>Complete genome sequence of Corynebacterium casei LMG S-19264T (=DSM 44701T), isolated from a smear-ripened cheese.</title>
        <authorList>
            <consortium name="US DOE Joint Genome Institute (JGI-PGF)"/>
            <person name="Walter F."/>
            <person name="Albersmeier A."/>
            <person name="Kalinowski J."/>
            <person name="Ruckert C."/>
        </authorList>
    </citation>
    <scope>NUCLEOTIDE SEQUENCE</scope>
    <source>
        <strain evidence="2">CGMCC 1.15082</strain>
    </source>
</reference>
<dbReference type="EMBL" id="BMHH01000022">
    <property type="protein sequence ID" value="GGB07480.1"/>
    <property type="molecule type" value="Genomic_DNA"/>
</dbReference>
<feature type="signal peptide" evidence="1">
    <location>
        <begin position="1"/>
        <end position="26"/>
    </location>
</feature>
<dbReference type="PANTHER" id="PTHR36436:SF6">
    <property type="entry name" value="SLL5081 PROTEIN"/>
    <property type="match status" value="1"/>
</dbReference>
<keyword evidence="1" id="KW-0732">Signal</keyword>
<dbReference type="RefSeq" id="WP_188825897.1">
    <property type="nucleotide sequence ID" value="NZ_BMHH01000022.1"/>
</dbReference>
<dbReference type="PROSITE" id="PS51257">
    <property type="entry name" value="PROKAR_LIPOPROTEIN"/>
    <property type="match status" value="1"/>
</dbReference>
<dbReference type="AlphaFoldDB" id="A0A916SPQ3"/>
<organism evidence="2 3">
    <name type="scientific">Brucella endophytica</name>
    <dbReference type="NCBI Taxonomy" id="1963359"/>
    <lineage>
        <taxon>Bacteria</taxon>
        <taxon>Pseudomonadati</taxon>
        <taxon>Pseudomonadota</taxon>
        <taxon>Alphaproteobacteria</taxon>
        <taxon>Hyphomicrobiales</taxon>
        <taxon>Brucellaceae</taxon>
        <taxon>Brucella/Ochrobactrum group</taxon>
        <taxon>Brucella</taxon>
    </lineage>
</organism>
<evidence type="ECO:0000256" key="1">
    <source>
        <dbReference type="SAM" id="SignalP"/>
    </source>
</evidence>
<evidence type="ECO:0000313" key="2">
    <source>
        <dbReference type="EMBL" id="GGB07480.1"/>
    </source>
</evidence>
<proteinExistence type="predicted"/>
<keyword evidence="3" id="KW-1185">Reference proteome</keyword>
<name>A0A916SPQ3_9HYPH</name>
<evidence type="ECO:0008006" key="4">
    <source>
        <dbReference type="Google" id="ProtNLM"/>
    </source>
</evidence>
<feature type="chain" id="PRO_5037494893" description="DUF1963 domain-containing protein" evidence="1">
    <location>
        <begin position="27"/>
        <end position="440"/>
    </location>
</feature>
<protein>
    <recommendedName>
        <fullName evidence="4">DUF1963 domain-containing protein</fullName>
    </recommendedName>
</protein>
<reference evidence="2" key="2">
    <citation type="submission" date="2020-09" db="EMBL/GenBank/DDBJ databases">
        <authorList>
            <person name="Sun Q."/>
            <person name="Zhou Y."/>
        </authorList>
    </citation>
    <scope>NUCLEOTIDE SEQUENCE</scope>
    <source>
        <strain evidence="2">CGMCC 1.15082</strain>
    </source>
</reference>
<dbReference type="InterPro" id="IPR015315">
    <property type="entry name" value="DUF1963"/>
</dbReference>
<evidence type="ECO:0000313" key="3">
    <source>
        <dbReference type="Proteomes" id="UP000646478"/>
    </source>
</evidence>
<gene>
    <name evidence="2" type="ORF">GCM10011491_39420</name>
</gene>
<comment type="caution">
    <text evidence="2">The sequence shown here is derived from an EMBL/GenBank/DDBJ whole genome shotgun (WGS) entry which is preliminary data.</text>
</comment>
<accession>A0A916SPQ3</accession>
<dbReference type="PANTHER" id="PTHR36436">
    <property type="entry name" value="SLL5081 PROTEIN"/>
    <property type="match status" value="1"/>
</dbReference>
<dbReference type="Proteomes" id="UP000646478">
    <property type="component" value="Unassembled WGS sequence"/>
</dbReference>
<dbReference type="SUPFAM" id="SSF103032">
    <property type="entry name" value="Hypothetical protein YwqG"/>
    <property type="match status" value="1"/>
</dbReference>
<dbReference type="Gene3D" id="2.30.320.10">
    <property type="entry name" value="YwqG-like"/>
    <property type="match status" value="1"/>
</dbReference>
<sequence>MRKWVLLASAVIVVACLANLTGRAKMQDIGGFPLQKQAPVPLPSTRGALSASLAQVGELTPDLVERLAGQAAPAILLETVKTTEDAIPLGASKFGGAPDLPADIPWPVRPPYPDWQKKRDQYRKRMAQTLAKAGMMPDWMTPEEGRRYIEEQKRIEREVVDSTLAMLSEEDAKRMRPIFEEQMTYTPERAREGIRDEVLQAEMVGKSLPLSFIAQFDLGALSAEPGFDPDLPKSGRLLLFYDLLEIPPGWEPSARTGFRLIWDDTPAQKLRRASVPEALSSISYQEKLVLEPARVLPRSVVTPITPDEEAWDAIPLDSNLEENFGKGPYWAYMAWLSRFGSPGDAGRVNHQLGGWPQPLQNGMQARAQLASSGIAGGNSDAYDTPEAEEALKGAAEWKLVLQIGVDEAVGLRAGAYYVLMRRADLLARRFDTAWVVYESD</sequence>